<dbReference type="PANTHER" id="PTHR42208">
    <property type="entry name" value="HEAVY METAL TRANSPORTER-RELATED"/>
    <property type="match status" value="1"/>
</dbReference>
<feature type="transmembrane region" description="Helical" evidence="1">
    <location>
        <begin position="164"/>
        <end position="185"/>
    </location>
</feature>
<sequence length="226" mass="24133">MTGDTLVVAMLAGLTGAPHCVIMCGGIGASVVMEARRNAIRSLLAYHFGRVTTYALTGAVMGAAGSFLNIAGRFVGFQAIASIVGGALIILWAFRKYAIPLHAAHWPGKHRMKAFVDRLKGSFELTALFLTGLMLGMLPCGLTYSMQIRAASTGSWAEGLLTLLVFGLSTIPVLLVVALSAKGVGAKWRRSLRRAGFYVAMTMGVLTMMKGFSANGWIPSIHPWLW</sequence>
<feature type="transmembrane region" description="Helical" evidence="1">
    <location>
        <begin position="74"/>
        <end position="94"/>
    </location>
</feature>
<dbReference type="Pfam" id="PF13386">
    <property type="entry name" value="DsbD_2"/>
    <property type="match status" value="1"/>
</dbReference>
<feature type="transmembrane region" description="Helical" evidence="1">
    <location>
        <begin position="121"/>
        <end position="144"/>
    </location>
</feature>
<evidence type="ECO:0000313" key="4">
    <source>
        <dbReference type="Proteomes" id="UP001596113"/>
    </source>
</evidence>
<feature type="transmembrane region" description="Helical" evidence="1">
    <location>
        <begin position="44"/>
        <end position="68"/>
    </location>
</feature>
<keyword evidence="4" id="KW-1185">Reference proteome</keyword>
<reference evidence="4" key="1">
    <citation type="journal article" date="2019" name="Int. J. Syst. Evol. Microbiol.">
        <title>The Global Catalogue of Microorganisms (GCM) 10K type strain sequencing project: providing services to taxonomists for standard genome sequencing and annotation.</title>
        <authorList>
            <consortium name="The Broad Institute Genomics Platform"/>
            <consortium name="The Broad Institute Genome Sequencing Center for Infectious Disease"/>
            <person name="Wu L."/>
            <person name="Ma J."/>
        </authorList>
    </citation>
    <scope>NUCLEOTIDE SEQUENCE [LARGE SCALE GENOMIC DNA]</scope>
    <source>
        <strain evidence="4">CGMCC 1.18575</strain>
    </source>
</reference>
<protein>
    <submittedName>
        <fullName evidence="3">Sulfite exporter TauE/SafE family protein</fullName>
    </submittedName>
</protein>
<keyword evidence="1" id="KW-0472">Membrane</keyword>
<dbReference type="Proteomes" id="UP001596113">
    <property type="component" value="Unassembled WGS sequence"/>
</dbReference>
<dbReference type="RefSeq" id="WP_378137800.1">
    <property type="nucleotide sequence ID" value="NZ_JBHSMI010000052.1"/>
</dbReference>
<dbReference type="InterPro" id="IPR039447">
    <property type="entry name" value="UreH-like_TM_dom"/>
</dbReference>
<feature type="transmembrane region" description="Helical" evidence="1">
    <location>
        <begin position="6"/>
        <end position="32"/>
    </location>
</feature>
<organism evidence="3 4">
    <name type="scientific">Cohnella soli</name>
    <dbReference type="NCBI Taxonomy" id="425005"/>
    <lineage>
        <taxon>Bacteria</taxon>
        <taxon>Bacillati</taxon>
        <taxon>Bacillota</taxon>
        <taxon>Bacilli</taxon>
        <taxon>Bacillales</taxon>
        <taxon>Paenibacillaceae</taxon>
        <taxon>Cohnella</taxon>
    </lineage>
</organism>
<dbReference type="PANTHER" id="PTHR42208:SF1">
    <property type="entry name" value="HEAVY METAL TRANSPORTER"/>
    <property type="match status" value="1"/>
</dbReference>
<evidence type="ECO:0000259" key="2">
    <source>
        <dbReference type="Pfam" id="PF13386"/>
    </source>
</evidence>
<evidence type="ECO:0000256" key="1">
    <source>
        <dbReference type="SAM" id="Phobius"/>
    </source>
</evidence>
<name>A0ABW0I0B2_9BACL</name>
<gene>
    <name evidence="3" type="ORF">ACFPOF_24960</name>
</gene>
<feature type="domain" description="Urease accessory protein UreH-like transmembrane" evidence="2">
    <location>
        <begin position="9"/>
        <end position="205"/>
    </location>
</feature>
<dbReference type="EMBL" id="JBHSMI010000052">
    <property type="protein sequence ID" value="MFC5406005.1"/>
    <property type="molecule type" value="Genomic_DNA"/>
</dbReference>
<proteinExistence type="predicted"/>
<keyword evidence="1" id="KW-1133">Transmembrane helix</keyword>
<accession>A0ABW0I0B2</accession>
<feature type="transmembrane region" description="Helical" evidence="1">
    <location>
        <begin position="197"/>
        <end position="218"/>
    </location>
</feature>
<keyword evidence="1" id="KW-0812">Transmembrane</keyword>
<evidence type="ECO:0000313" key="3">
    <source>
        <dbReference type="EMBL" id="MFC5406005.1"/>
    </source>
</evidence>
<comment type="caution">
    <text evidence="3">The sequence shown here is derived from an EMBL/GenBank/DDBJ whole genome shotgun (WGS) entry which is preliminary data.</text>
</comment>